<feature type="domain" description="RNA polymerase sigma-70 region 2" evidence="6">
    <location>
        <begin position="13"/>
        <end position="75"/>
    </location>
</feature>
<protein>
    <submittedName>
        <fullName evidence="8">SigE family RNA polymerase sigma factor</fullName>
    </submittedName>
</protein>
<keyword evidence="9" id="KW-1185">Reference proteome</keyword>
<keyword evidence="2" id="KW-0805">Transcription regulation</keyword>
<evidence type="ECO:0000256" key="1">
    <source>
        <dbReference type="ARBA" id="ARBA00010641"/>
    </source>
</evidence>
<comment type="similarity">
    <text evidence="1">Belongs to the sigma-70 factor family. ECF subfamily.</text>
</comment>
<dbReference type="Pfam" id="PF04542">
    <property type="entry name" value="Sigma70_r2"/>
    <property type="match status" value="1"/>
</dbReference>
<sequence>MRDREDFTAYVAERSPRLLRTAFLLCRDWALAEDLLQTSLSKVWSAWGRIGGDPDPYVYRVLVNTHASWWKRRWRGEIPSAEPPDAADPADPMGAADERAAIWAALGRLPPRQRSVVVLRFFEDLSEAAVADILNCSVGTVKSQTSKALAKLRVDPEIVSPIPVEGLS</sequence>
<dbReference type="InterPro" id="IPR036388">
    <property type="entry name" value="WH-like_DNA-bd_sf"/>
</dbReference>
<dbReference type="SUPFAM" id="SSF88659">
    <property type="entry name" value="Sigma3 and sigma4 domains of RNA polymerase sigma factors"/>
    <property type="match status" value="1"/>
</dbReference>
<evidence type="ECO:0000256" key="4">
    <source>
        <dbReference type="ARBA" id="ARBA00023125"/>
    </source>
</evidence>
<dbReference type="SUPFAM" id="SSF88946">
    <property type="entry name" value="Sigma2 domain of RNA polymerase sigma factors"/>
    <property type="match status" value="1"/>
</dbReference>
<evidence type="ECO:0000313" key="8">
    <source>
        <dbReference type="EMBL" id="GAA2587842.1"/>
    </source>
</evidence>
<dbReference type="InterPro" id="IPR007627">
    <property type="entry name" value="RNA_pol_sigma70_r2"/>
</dbReference>
<evidence type="ECO:0000256" key="5">
    <source>
        <dbReference type="ARBA" id="ARBA00023163"/>
    </source>
</evidence>
<feature type="domain" description="RNA polymerase sigma factor 70 region 4 type 2" evidence="7">
    <location>
        <begin position="100"/>
        <end position="152"/>
    </location>
</feature>
<dbReference type="Proteomes" id="UP001501509">
    <property type="component" value="Unassembled WGS sequence"/>
</dbReference>
<dbReference type="InterPro" id="IPR013324">
    <property type="entry name" value="RNA_pol_sigma_r3/r4-like"/>
</dbReference>
<dbReference type="InterPro" id="IPR013249">
    <property type="entry name" value="RNA_pol_sigma70_r4_t2"/>
</dbReference>
<dbReference type="Pfam" id="PF08281">
    <property type="entry name" value="Sigma70_r4_2"/>
    <property type="match status" value="1"/>
</dbReference>
<organism evidence="8 9">
    <name type="scientific">Actinomadura fulvescens</name>
    <dbReference type="NCBI Taxonomy" id="46160"/>
    <lineage>
        <taxon>Bacteria</taxon>
        <taxon>Bacillati</taxon>
        <taxon>Actinomycetota</taxon>
        <taxon>Actinomycetes</taxon>
        <taxon>Streptosporangiales</taxon>
        <taxon>Thermomonosporaceae</taxon>
        <taxon>Actinomadura</taxon>
    </lineage>
</organism>
<dbReference type="CDD" id="cd06171">
    <property type="entry name" value="Sigma70_r4"/>
    <property type="match status" value="1"/>
</dbReference>
<evidence type="ECO:0000256" key="2">
    <source>
        <dbReference type="ARBA" id="ARBA00023015"/>
    </source>
</evidence>
<dbReference type="NCBIfam" id="TIGR02983">
    <property type="entry name" value="SigE-fam_strep"/>
    <property type="match status" value="1"/>
</dbReference>
<name>A0ABP6BXG1_9ACTN</name>
<dbReference type="EMBL" id="BAAATD010000002">
    <property type="protein sequence ID" value="GAA2587842.1"/>
    <property type="molecule type" value="Genomic_DNA"/>
</dbReference>
<comment type="caution">
    <text evidence="8">The sequence shown here is derived from an EMBL/GenBank/DDBJ whole genome shotgun (WGS) entry which is preliminary data.</text>
</comment>
<reference evidence="9" key="1">
    <citation type="journal article" date="2019" name="Int. J. Syst. Evol. Microbiol.">
        <title>The Global Catalogue of Microorganisms (GCM) 10K type strain sequencing project: providing services to taxonomists for standard genome sequencing and annotation.</title>
        <authorList>
            <consortium name="The Broad Institute Genomics Platform"/>
            <consortium name="The Broad Institute Genome Sequencing Center for Infectious Disease"/>
            <person name="Wu L."/>
            <person name="Ma J."/>
        </authorList>
    </citation>
    <scope>NUCLEOTIDE SEQUENCE [LARGE SCALE GENOMIC DNA]</scope>
    <source>
        <strain evidence="9">JCM 6833</strain>
    </source>
</reference>
<dbReference type="InterPro" id="IPR013325">
    <property type="entry name" value="RNA_pol_sigma_r2"/>
</dbReference>
<evidence type="ECO:0000259" key="6">
    <source>
        <dbReference type="Pfam" id="PF04542"/>
    </source>
</evidence>
<dbReference type="RefSeq" id="WP_344540012.1">
    <property type="nucleotide sequence ID" value="NZ_BAAATD010000002.1"/>
</dbReference>
<evidence type="ECO:0000313" key="9">
    <source>
        <dbReference type="Proteomes" id="UP001501509"/>
    </source>
</evidence>
<dbReference type="NCBIfam" id="TIGR02937">
    <property type="entry name" value="sigma70-ECF"/>
    <property type="match status" value="1"/>
</dbReference>
<dbReference type="InterPro" id="IPR039425">
    <property type="entry name" value="RNA_pol_sigma-70-like"/>
</dbReference>
<dbReference type="InterPro" id="IPR014284">
    <property type="entry name" value="RNA_pol_sigma-70_dom"/>
</dbReference>
<evidence type="ECO:0000256" key="3">
    <source>
        <dbReference type="ARBA" id="ARBA00023082"/>
    </source>
</evidence>
<dbReference type="Gene3D" id="1.10.1740.10">
    <property type="match status" value="1"/>
</dbReference>
<dbReference type="Gene3D" id="1.10.10.10">
    <property type="entry name" value="Winged helix-like DNA-binding domain superfamily/Winged helix DNA-binding domain"/>
    <property type="match status" value="1"/>
</dbReference>
<accession>A0ABP6BXG1</accession>
<dbReference type="InterPro" id="IPR014325">
    <property type="entry name" value="RNA_pol_sigma-E_actinobac"/>
</dbReference>
<evidence type="ECO:0000259" key="7">
    <source>
        <dbReference type="Pfam" id="PF08281"/>
    </source>
</evidence>
<dbReference type="PANTHER" id="PTHR43133:SF50">
    <property type="entry name" value="ECF RNA POLYMERASE SIGMA FACTOR SIGM"/>
    <property type="match status" value="1"/>
</dbReference>
<proteinExistence type="inferred from homology"/>
<gene>
    <name evidence="8" type="ORF">GCM10010411_20860</name>
</gene>
<keyword evidence="5" id="KW-0804">Transcription</keyword>
<keyword evidence="3" id="KW-0731">Sigma factor</keyword>
<dbReference type="PANTHER" id="PTHR43133">
    <property type="entry name" value="RNA POLYMERASE ECF-TYPE SIGMA FACTO"/>
    <property type="match status" value="1"/>
</dbReference>
<keyword evidence="4" id="KW-0238">DNA-binding</keyword>